<accession>A0A411YG84</accession>
<evidence type="ECO:0000256" key="3">
    <source>
        <dbReference type="ARBA" id="ARBA00022475"/>
    </source>
</evidence>
<feature type="transmembrane region" description="Helical" evidence="7">
    <location>
        <begin position="301"/>
        <end position="318"/>
    </location>
</feature>
<reference evidence="10 11" key="1">
    <citation type="submission" date="2019-01" db="EMBL/GenBank/DDBJ databases">
        <title>Egibacter rhizosphaerae EGI 80759T.</title>
        <authorList>
            <person name="Chen D.-D."/>
            <person name="Tian Y."/>
            <person name="Jiao J.-Y."/>
            <person name="Zhang X.-T."/>
            <person name="Zhang Y.-G."/>
            <person name="Zhang Y."/>
            <person name="Xiao M."/>
            <person name="Shu W.-S."/>
            <person name="Li W.-J."/>
        </authorList>
    </citation>
    <scope>NUCLEOTIDE SEQUENCE [LARGE SCALE GENOMIC DNA]</scope>
    <source>
        <strain evidence="10 11">EGI 80759</strain>
    </source>
</reference>
<dbReference type="GO" id="GO:0005275">
    <property type="term" value="F:amine transmembrane transporter activity"/>
    <property type="evidence" value="ECO:0007669"/>
    <property type="project" value="TreeGrafter"/>
</dbReference>
<dbReference type="InterPro" id="IPR000515">
    <property type="entry name" value="MetI-like"/>
</dbReference>
<name>A0A411YG84_9ACTN</name>
<protein>
    <submittedName>
        <fullName evidence="10">Proline/glycine betaine ABC transporter permease</fullName>
    </submittedName>
</protein>
<dbReference type="PANTHER" id="PTHR47737:SF1">
    <property type="entry name" value="GLYCINE BETAINE_PROLINE BETAINE TRANSPORT SYSTEM PERMEASE PROTEIN PROW"/>
    <property type="match status" value="1"/>
</dbReference>
<dbReference type="Pfam" id="PF00528">
    <property type="entry name" value="BPD_transp_1"/>
    <property type="match status" value="1"/>
</dbReference>
<keyword evidence="2 7" id="KW-0813">Transport</keyword>
<organism evidence="10 11">
    <name type="scientific">Egibacter rhizosphaerae</name>
    <dbReference type="NCBI Taxonomy" id="1670831"/>
    <lineage>
        <taxon>Bacteria</taxon>
        <taxon>Bacillati</taxon>
        <taxon>Actinomycetota</taxon>
        <taxon>Nitriliruptoria</taxon>
        <taxon>Egibacterales</taxon>
        <taxon>Egibacteraceae</taxon>
        <taxon>Egibacter</taxon>
    </lineage>
</organism>
<gene>
    <name evidence="10" type="ORF">ER308_11850</name>
</gene>
<evidence type="ECO:0000313" key="10">
    <source>
        <dbReference type="EMBL" id="QBI20189.1"/>
    </source>
</evidence>
<evidence type="ECO:0000259" key="9">
    <source>
        <dbReference type="PROSITE" id="PS50928"/>
    </source>
</evidence>
<evidence type="ECO:0000256" key="5">
    <source>
        <dbReference type="ARBA" id="ARBA00022989"/>
    </source>
</evidence>
<dbReference type="SUPFAM" id="SSF161098">
    <property type="entry name" value="MetI-like"/>
    <property type="match status" value="1"/>
</dbReference>
<dbReference type="GO" id="GO:0015226">
    <property type="term" value="F:carnitine transmembrane transporter activity"/>
    <property type="evidence" value="ECO:0007669"/>
    <property type="project" value="TreeGrafter"/>
</dbReference>
<dbReference type="GO" id="GO:0043190">
    <property type="term" value="C:ATP-binding cassette (ABC) transporter complex"/>
    <property type="evidence" value="ECO:0007669"/>
    <property type="project" value="TreeGrafter"/>
</dbReference>
<dbReference type="AlphaFoldDB" id="A0A411YG84"/>
<feature type="transmembrane region" description="Helical" evidence="7">
    <location>
        <begin position="269"/>
        <end position="289"/>
    </location>
</feature>
<dbReference type="InterPro" id="IPR035906">
    <property type="entry name" value="MetI-like_sf"/>
</dbReference>
<feature type="domain" description="ABC transmembrane type-1" evidence="9">
    <location>
        <begin position="143"/>
        <end position="322"/>
    </location>
</feature>
<evidence type="ECO:0000256" key="7">
    <source>
        <dbReference type="RuleBase" id="RU363032"/>
    </source>
</evidence>
<dbReference type="Proteomes" id="UP000291469">
    <property type="component" value="Chromosome"/>
</dbReference>
<feature type="region of interest" description="Disordered" evidence="8">
    <location>
        <begin position="17"/>
        <end position="46"/>
    </location>
</feature>
<sequence>MPGSSSASCPARCCCRPSRPRPSTRPTAERGLHPAARSNRKGPPVLSDAIAPTAQALPRIPIGEWFADFIRFLTNEFAWLFEGMRAVFAASVGTLESVLLFPHPLVFIAIVTALGWYLRGPGFAVFTLLAFLLIDSMELWIPTMDTLAMILIATIVAIAVAIPVGIWAARRATVSTIVRPILDFMQTLPPFVYLIPAVFLLRVGTPPGLLATLIFAIPPGVRLAELGIRQVDKEVVEAAEAFGASKRQILWRVQVPLAMPTIMQGVNQVIMLALSMVVIAGMIGAGGLGSEVVEGVTRLRLGTGFEGGIAVVILAIFLDRITSFMRDRALAES</sequence>
<keyword evidence="5 7" id="KW-1133">Transmembrane helix</keyword>
<keyword evidence="6 7" id="KW-0472">Membrane</keyword>
<dbReference type="PROSITE" id="PS50928">
    <property type="entry name" value="ABC_TM1"/>
    <property type="match status" value="1"/>
</dbReference>
<evidence type="ECO:0000256" key="8">
    <source>
        <dbReference type="SAM" id="MobiDB-lite"/>
    </source>
</evidence>
<keyword evidence="4 7" id="KW-0812">Transmembrane</keyword>
<dbReference type="PANTHER" id="PTHR47737">
    <property type="entry name" value="GLYCINE BETAINE/PROLINE BETAINE TRANSPORT SYSTEM PERMEASE PROTEIN PROW"/>
    <property type="match status" value="1"/>
</dbReference>
<evidence type="ECO:0000313" key="11">
    <source>
        <dbReference type="Proteomes" id="UP000291469"/>
    </source>
</evidence>
<evidence type="ECO:0000256" key="6">
    <source>
        <dbReference type="ARBA" id="ARBA00023136"/>
    </source>
</evidence>
<keyword evidence="3" id="KW-1003">Cell membrane</keyword>
<dbReference type="EMBL" id="CP036402">
    <property type="protein sequence ID" value="QBI20189.1"/>
    <property type="molecule type" value="Genomic_DNA"/>
</dbReference>
<evidence type="ECO:0000256" key="2">
    <source>
        <dbReference type="ARBA" id="ARBA00022448"/>
    </source>
</evidence>
<evidence type="ECO:0000256" key="4">
    <source>
        <dbReference type="ARBA" id="ARBA00022692"/>
    </source>
</evidence>
<proteinExistence type="inferred from homology"/>
<dbReference type="FunFam" id="1.10.3720.10:FF:000001">
    <property type="entry name" value="Glycine betaine ABC transporter, permease"/>
    <property type="match status" value="1"/>
</dbReference>
<evidence type="ECO:0000256" key="1">
    <source>
        <dbReference type="ARBA" id="ARBA00004141"/>
    </source>
</evidence>
<keyword evidence="11" id="KW-1185">Reference proteome</keyword>
<dbReference type="CDD" id="cd06261">
    <property type="entry name" value="TM_PBP2"/>
    <property type="match status" value="1"/>
</dbReference>
<dbReference type="OrthoDB" id="9815258at2"/>
<dbReference type="GO" id="GO:0015871">
    <property type="term" value="P:choline transport"/>
    <property type="evidence" value="ECO:0007669"/>
    <property type="project" value="TreeGrafter"/>
</dbReference>
<feature type="transmembrane region" description="Helical" evidence="7">
    <location>
        <begin position="123"/>
        <end position="141"/>
    </location>
</feature>
<comment type="subcellular location">
    <subcellularLocation>
        <location evidence="7">Cell membrane</location>
        <topology evidence="7">Multi-pass membrane protein</topology>
    </subcellularLocation>
    <subcellularLocation>
        <location evidence="1">Membrane</location>
        <topology evidence="1">Multi-pass membrane protein</topology>
    </subcellularLocation>
</comment>
<comment type="similarity">
    <text evidence="7">Belongs to the binding-protein-dependent transport system permease family.</text>
</comment>
<dbReference type="Gene3D" id="1.10.3720.10">
    <property type="entry name" value="MetI-like"/>
    <property type="match status" value="1"/>
</dbReference>
<dbReference type="GO" id="GO:0031460">
    <property type="term" value="P:glycine betaine transport"/>
    <property type="evidence" value="ECO:0007669"/>
    <property type="project" value="TreeGrafter"/>
</dbReference>
<feature type="transmembrane region" description="Helical" evidence="7">
    <location>
        <begin position="147"/>
        <end position="169"/>
    </location>
</feature>
<dbReference type="KEGG" id="erz:ER308_11850"/>